<keyword evidence="1" id="KW-0812">Transmembrane</keyword>
<dbReference type="RefSeq" id="WP_381727222.1">
    <property type="nucleotide sequence ID" value="NZ_JBHVBU010000058.1"/>
</dbReference>
<organism evidence="2 3">
    <name type="scientific">Streptomyces cellulosae</name>
    <dbReference type="NCBI Taxonomy" id="1968"/>
    <lineage>
        <taxon>Bacteria</taxon>
        <taxon>Bacillati</taxon>
        <taxon>Actinomycetota</taxon>
        <taxon>Actinomycetes</taxon>
        <taxon>Kitasatosporales</taxon>
        <taxon>Streptomycetaceae</taxon>
        <taxon>Streptomyces</taxon>
    </lineage>
</organism>
<proteinExistence type="predicted"/>
<name>A0ABW6JJ14_STRCE</name>
<evidence type="ECO:0000313" key="2">
    <source>
        <dbReference type="EMBL" id="MFE7965366.1"/>
    </source>
</evidence>
<gene>
    <name evidence="2" type="ORF">ACFU0X_20420</name>
</gene>
<feature type="transmembrane region" description="Helical" evidence="1">
    <location>
        <begin position="57"/>
        <end position="75"/>
    </location>
</feature>
<accession>A0ABW6JJ14</accession>
<keyword evidence="1" id="KW-1133">Transmembrane helix</keyword>
<evidence type="ECO:0000313" key="3">
    <source>
        <dbReference type="Proteomes" id="UP001600650"/>
    </source>
</evidence>
<keyword evidence="1" id="KW-0472">Membrane</keyword>
<reference evidence="2 3" key="1">
    <citation type="submission" date="2024-09" db="EMBL/GenBank/DDBJ databases">
        <title>The Natural Products Discovery Center: Release of the First 8490 Sequenced Strains for Exploring Actinobacteria Biosynthetic Diversity.</title>
        <authorList>
            <person name="Kalkreuter E."/>
            <person name="Kautsar S.A."/>
            <person name="Yang D."/>
            <person name="Bader C.D."/>
            <person name="Teijaro C.N."/>
            <person name="Fluegel L."/>
            <person name="Davis C.M."/>
            <person name="Simpson J.R."/>
            <person name="Lauterbach L."/>
            <person name="Steele A.D."/>
            <person name="Gui C."/>
            <person name="Meng S."/>
            <person name="Li G."/>
            <person name="Viehrig K."/>
            <person name="Ye F."/>
            <person name="Su P."/>
            <person name="Kiefer A.F."/>
            <person name="Nichols A."/>
            <person name="Cepeda A.J."/>
            <person name="Yan W."/>
            <person name="Fan B."/>
            <person name="Jiang Y."/>
            <person name="Adhikari A."/>
            <person name="Zheng C.-J."/>
            <person name="Schuster L."/>
            <person name="Cowan T.M."/>
            <person name="Smanski M.J."/>
            <person name="Chevrette M.G."/>
            <person name="De Carvalho L.P.S."/>
            <person name="Shen B."/>
        </authorList>
    </citation>
    <scope>NUCLEOTIDE SEQUENCE [LARGE SCALE GENOMIC DNA]</scope>
    <source>
        <strain evidence="2 3">NPDC057399</strain>
    </source>
</reference>
<keyword evidence="3" id="KW-1185">Reference proteome</keyword>
<feature type="transmembrane region" description="Helical" evidence="1">
    <location>
        <begin position="81"/>
        <end position="101"/>
    </location>
</feature>
<dbReference type="Proteomes" id="UP001600650">
    <property type="component" value="Unassembled WGS sequence"/>
</dbReference>
<comment type="caution">
    <text evidence="2">The sequence shown here is derived from an EMBL/GenBank/DDBJ whole genome shotgun (WGS) entry which is preliminary data.</text>
</comment>
<evidence type="ECO:0000256" key="1">
    <source>
        <dbReference type="SAM" id="Phobius"/>
    </source>
</evidence>
<dbReference type="EMBL" id="JBHVBU010000058">
    <property type="protein sequence ID" value="MFE7965366.1"/>
    <property type="molecule type" value="Genomic_DNA"/>
</dbReference>
<protein>
    <submittedName>
        <fullName evidence="2">Uncharacterized protein</fullName>
    </submittedName>
</protein>
<sequence>MADPRTAVHRCTACSQPVPLTPGTDTARGAALHARAAGHDVMPLVPPRRALTCTERAFLTASASLLTGLTLWAVFAVRHALVLALVIASAAVCACSNRITAQPWKGRGRHRAQP</sequence>